<accession>A0ABX8JC28</accession>
<evidence type="ECO:0000313" key="1">
    <source>
        <dbReference type="EMBL" id="QWV94691.1"/>
    </source>
</evidence>
<reference evidence="1 2" key="1">
    <citation type="submission" date="2021-06" db="EMBL/GenBank/DDBJ databases">
        <title>Gemonas diversity in paddy soil.</title>
        <authorList>
            <person name="Liu G."/>
        </authorList>
    </citation>
    <scope>NUCLEOTIDE SEQUENCE [LARGE SCALE GENOMIC DNA]</scope>
    <source>
        <strain evidence="1 2">RG10</strain>
    </source>
</reference>
<keyword evidence="2" id="KW-1185">Reference proteome</keyword>
<proteinExistence type="predicted"/>
<dbReference type="Pfam" id="PF03692">
    <property type="entry name" value="CxxCxxCC"/>
    <property type="match status" value="1"/>
</dbReference>
<dbReference type="RefSeq" id="WP_216801416.1">
    <property type="nucleotide sequence ID" value="NZ_CP076723.1"/>
</dbReference>
<dbReference type="EMBL" id="CP076723">
    <property type="protein sequence ID" value="QWV94691.1"/>
    <property type="molecule type" value="Genomic_DNA"/>
</dbReference>
<sequence>MTENSDTLQQLLDQAKQQQMFLEMFVRSWVDDYRSGGGSICCGKGCRNCCSLAVHTGFAEALAVARHLDEEQGRAVERYATTLRDLVQGIQQLPQYLRLHRDSMGFCPLLNAEGACSVYPVRPLTCRSLISTRDSVWCGADFARIAPEEREAFLAGLDQKVVSFPSHYVAVLQESGKELEEAGAQQMRSLLGFSLYGNLGVLVHLCRAHDLAGAALQGRAQAERVIAEAGFDHPLLVTQSHQTTQTPADFPCR</sequence>
<dbReference type="Proteomes" id="UP000683557">
    <property type="component" value="Chromosome"/>
</dbReference>
<dbReference type="InterPro" id="IPR005358">
    <property type="entry name" value="Puta_zinc/iron-chelating_dom"/>
</dbReference>
<protein>
    <submittedName>
        <fullName evidence="1">YkgJ family cysteine cluster protein</fullName>
    </submittedName>
</protein>
<organism evidence="1 2">
    <name type="scientific">Geomonas oryzisoli</name>
    <dbReference type="NCBI Taxonomy" id="2847992"/>
    <lineage>
        <taxon>Bacteria</taxon>
        <taxon>Pseudomonadati</taxon>
        <taxon>Thermodesulfobacteriota</taxon>
        <taxon>Desulfuromonadia</taxon>
        <taxon>Geobacterales</taxon>
        <taxon>Geobacteraceae</taxon>
        <taxon>Geomonas</taxon>
    </lineage>
</organism>
<name>A0ABX8JC28_9BACT</name>
<gene>
    <name evidence="1" type="ORF">KP004_05800</name>
</gene>
<evidence type="ECO:0000313" key="2">
    <source>
        <dbReference type="Proteomes" id="UP000683557"/>
    </source>
</evidence>